<dbReference type="KEGG" id="vg:26793811"/>
<name>A0A0A7NNY2_9CAUD</name>
<evidence type="ECO:0000256" key="1">
    <source>
        <dbReference type="SAM" id="Coils"/>
    </source>
</evidence>
<feature type="coiled-coil region" evidence="1">
    <location>
        <begin position="8"/>
        <end position="49"/>
    </location>
</feature>
<evidence type="ECO:0000313" key="3">
    <source>
        <dbReference type="Proteomes" id="UP000030922"/>
    </source>
</evidence>
<proteinExistence type="predicted"/>
<dbReference type="Proteomes" id="UP000030922">
    <property type="component" value="Segment"/>
</dbReference>
<evidence type="ECO:0000313" key="2">
    <source>
        <dbReference type="EMBL" id="AIZ94649.1"/>
    </source>
</evidence>
<keyword evidence="1" id="KW-0175">Coiled coil</keyword>
<reference evidence="2 3" key="2">
    <citation type="journal article" date="2015" name="Biotechnol. Biofuels">
        <title>Bacteriophage application restores ethanol fermentation characteristics disrupted by Lactobacillus fermentum.</title>
        <authorList>
            <person name="Liu M."/>
            <person name="Bischoff K.M."/>
            <person name="Gill J.J."/>
            <person name="Mire-Criscione M.D."/>
            <person name="Berry J.D."/>
            <person name="Young R."/>
            <person name="Summer E.J."/>
        </authorList>
    </citation>
    <scope>NUCLEOTIDE SEQUENCE [LARGE SCALE GENOMIC DNA]</scope>
</reference>
<keyword evidence="3" id="KW-1185">Reference proteome</keyword>
<sequence length="128" mass="13971">MDNQAELVNKLSDQVPKMLEDINKLTKKLDDLEQKAKETQALCNELKQGQTKRQKGGVKISFAPLDSGLKFQELVFSNVSEAESALGSSRGSIGKRLAGKIKSLSFNATYKGKEGIAVVKVTPHIELP</sequence>
<reference evidence="3" key="1">
    <citation type="submission" date="2014-10" db="EMBL/GenBank/DDBJ databases">
        <title>Characterization of Lactobacillus fermentum phage vB_S_LfeInf.</title>
        <authorList>
            <person name="Liu M."/>
            <person name="Gill J.J."/>
            <person name="Berry J."/>
            <person name="Young R.III."/>
            <person name="Summer E.J."/>
        </authorList>
    </citation>
    <scope>NUCLEOTIDE SEQUENCE [LARGE SCALE GENOMIC DNA]</scope>
</reference>
<dbReference type="EMBL" id="KP054477">
    <property type="protein sequence ID" value="AIZ94649.1"/>
    <property type="molecule type" value="Genomic_DNA"/>
</dbReference>
<dbReference type="RefSeq" id="YP_009222261.1">
    <property type="nucleotide sequence ID" value="NC_029058.1"/>
</dbReference>
<accession>A0A0A7NNY2</accession>
<gene>
    <name evidence="2" type="ORF">LfeInf_023</name>
</gene>
<dbReference type="GeneID" id="26793811"/>
<organism evidence="2 3">
    <name type="scientific">Lactobacillus phage LfeInf</name>
    <dbReference type="NCBI Taxonomy" id="1567484"/>
    <lineage>
        <taxon>Viruses</taxon>
        <taxon>Duplodnaviria</taxon>
        <taxon>Heunggongvirae</taxon>
        <taxon>Uroviricota</taxon>
        <taxon>Caudoviricetes</taxon>
        <taxon>Herelleviridae</taxon>
        <taxon>Hopescreekvirus</taxon>
        <taxon>Hopescreekvirus LfeInf</taxon>
    </lineage>
</organism>
<protein>
    <submittedName>
        <fullName evidence="2">Uncharacterized protein</fullName>
    </submittedName>
</protein>